<gene>
    <name evidence="2" type="ORF">EDD18DRAFT_1108617</name>
</gene>
<dbReference type="AlphaFoldDB" id="A0AA39PXV2"/>
<keyword evidence="3" id="KW-1185">Reference proteome</keyword>
<dbReference type="GO" id="GO:0016887">
    <property type="term" value="F:ATP hydrolysis activity"/>
    <property type="evidence" value="ECO:0007669"/>
    <property type="project" value="InterPro"/>
</dbReference>
<dbReference type="PROSITE" id="PS50893">
    <property type="entry name" value="ABC_TRANSPORTER_2"/>
    <property type="match status" value="1"/>
</dbReference>
<dbReference type="EMBL" id="JAUEPU010000028">
    <property type="protein sequence ID" value="KAK0492603.1"/>
    <property type="molecule type" value="Genomic_DNA"/>
</dbReference>
<dbReference type="PANTHER" id="PTHR43394:SF1">
    <property type="entry name" value="ATP-BINDING CASSETTE SUB-FAMILY B MEMBER 10, MITOCHONDRIAL"/>
    <property type="match status" value="1"/>
</dbReference>
<keyword evidence="2" id="KW-0378">Hydrolase</keyword>
<dbReference type="Proteomes" id="UP001175228">
    <property type="component" value="Unassembled WGS sequence"/>
</dbReference>
<comment type="caution">
    <text evidence="2">The sequence shown here is derived from an EMBL/GenBank/DDBJ whole genome shotgun (WGS) entry which is preliminary data.</text>
</comment>
<dbReference type="PANTHER" id="PTHR43394">
    <property type="entry name" value="ATP-DEPENDENT PERMEASE MDL1, MITOCHONDRIAL"/>
    <property type="match status" value="1"/>
</dbReference>
<dbReference type="InterPro" id="IPR039421">
    <property type="entry name" value="Type_1_exporter"/>
</dbReference>
<accession>A0AA39PXV2</accession>
<dbReference type="GO" id="GO:0005524">
    <property type="term" value="F:ATP binding"/>
    <property type="evidence" value="ECO:0007669"/>
    <property type="project" value="InterPro"/>
</dbReference>
<dbReference type="SUPFAM" id="SSF52540">
    <property type="entry name" value="P-loop containing nucleoside triphosphate hydrolases"/>
    <property type="match status" value="1"/>
</dbReference>
<evidence type="ECO:0000259" key="1">
    <source>
        <dbReference type="PROSITE" id="PS50893"/>
    </source>
</evidence>
<sequence>MSSPGYRSEVLGSDIINYIVDEYRKATRLLGGLSDEWAPLQYMIRTSPTWEITNDILGDLPIIYCAIISILYPQRLSLFSIAILQQSSHSLGSAIQYVVININSFQQQYQQLKNVYDASKMANTLADGDITYSNPSSDAESKGMSFELHDVLFSYPGSQSINPVLSDVNLSIKPGQMVVIIYGEQTATLTQEHSLFPLSLGENIGLGYSENVNDAEMIDRSAEKGDDPDHPLQGELEKLQKNIELSGGETQRIVATFMRFETGRVRFVAVDEPSSALDSEGELALFNNLLQAREGKTMIFVTHRFGHLTKRADLVVCMKDGTIIEAGTHTELMAREGEYAKLYNIQASAFTDNDSP</sequence>
<dbReference type="InterPro" id="IPR027417">
    <property type="entry name" value="P-loop_NTPase"/>
</dbReference>
<reference evidence="2" key="1">
    <citation type="submission" date="2023-06" db="EMBL/GenBank/DDBJ databases">
        <authorList>
            <consortium name="Lawrence Berkeley National Laboratory"/>
            <person name="Ahrendt S."/>
            <person name="Sahu N."/>
            <person name="Indic B."/>
            <person name="Wong-Bajracharya J."/>
            <person name="Merenyi Z."/>
            <person name="Ke H.-M."/>
            <person name="Monk M."/>
            <person name="Kocsube S."/>
            <person name="Drula E."/>
            <person name="Lipzen A."/>
            <person name="Balint B."/>
            <person name="Henrissat B."/>
            <person name="Andreopoulos B."/>
            <person name="Martin F.M."/>
            <person name="Harder C.B."/>
            <person name="Rigling D."/>
            <person name="Ford K.L."/>
            <person name="Foster G.D."/>
            <person name="Pangilinan J."/>
            <person name="Papanicolaou A."/>
            <person name="Barry K."/>
            <person name="LaButti K."/>
            <person name="Viragh M."/>
            <person name="Koriabine M."/>
            <person name="Yan M."/>
            <person name="Riley R."/>
            <person name="Champramary S."/>
            <person name="Plett K.L."/>
            <person name="Tsai I.J."/>
            <person name="Slot J."/>
            <person name="Sipos G."/>
            <person name="Plett J."/>
            <person name="Nagy L.G."/>
            <person name="Grigoriev I.V."/>
        </authorList>
    </citation>
    <scope>NUCLEOTIDE SEQUENCE</scope>
    <source>
        <strain evidence="2">HWK02</strain>
    </source>
</reference>
<feature type="domain" description="ABC transporter" evidence="1">
    <location>
        <begin position="100"/>
        <end position="345"/>
    </location>
</feature>
<organism evidence="2 3">
    <name type="scientific">Armillaria luteobubalina</name>
    <dbReference type="NCBI Taxonomy" id="153913"/>
    <lineage>
        <taxon>Eukaryota</taxon>
        <taxon>Fungi</taxon>
        <taxon>Dikarya</taxon>
        <taxon>Basidiomycota</taxon>
        <taxon>Agaricomycotina</taxon>
        <taxon>Agaricomycetes</taxon>
        <taxon>Agaricomycetidae</taxon>
        <taxon>Agaricales</taxon>
        <taxon>Marasmiineae</taxon>
        <taxon>Physalacriaceae</taxon>
        <taxon>Armillaria</taxon>
    </lineage>
</organism>
<evidence type="ECO:0000313" key="2">
    <source>
        <dbReference type="EMBL" id="KAK0492603.1"/>
    </source>
</evidence>
<dbReference type="Gene3D" id="3.40.50.300">
    <property type="entry name" value="P-loop containing nucleotide triphosphate hydrolases"/>
    <property type="match status" value="1"/>
</dbReference>
<evidence type="ECO:0000313" key="3">
    <source>
        <dbReference type="Proteomes" id="UP001175228"/>
    </source>
</evidence>
<dbReference type="GO" id="GO:0015421">
    <property type="term" value="F:ABC-type oligopeptide transporter activity"/>
    <property type="evidence" value="ECO:0007669"/>
    <property type="project" value="TreeGrafter"/>
</dbReference>
<proteinExistence type="predicted"/>
<dbReference type="InterPro" id="IPR003439">
    <property type="entry name" value="ABC_transporter-like_ATP-bd"/>
</dbReference>
<protein>
    <submittedName>
        <fullName evidence="2">P-loop containing nucleoside triphosphate hydrolase protein</fullName>
    </submittedName>
</protein>
<name>A0AA39PXV2_9AGAR</name>